<dbReference type="Pfam" id="PF17178">
    <property type="entry name" value="MASE5"/>
    <property type="match status" value="1"/>
</dbReference>
<name>A0A5T3FGA4_SALER</name>
<feature type="transmembrane region" description="Helical" evidence="1">
    <location>
        <begin position="74"/>
        <end position="92"/>
    </location>
</feature>
<evidence type="ECO:0000256" key="1">
    <source>
        <dbReference type="SAM" id="Phobius"/>
    </source>
</evidence>
<comment type="caution">
    <text evidence="3">The sequence shown here is derived from an EMBL/GenBank/DDBJ whole genome shotgun (WGS) entry which is preliminary data.</text>
</comment>
<feature type="transmembrane region" description="Helical" evidence="1">
    <location>
        <begin position="149"/>
        <end position="167"/>
    </location>
</feature>
<accession>A0A5T3FGA4</accession>
<proteinExistence type="predicted"/>
<evidence type="ECO:0000313" key="3">
    <source>
        <dbReference type="EMBL" id="EAN2512714.1"/>
    </source>
</evidence>
<feature type="transmembrane region" description="Helical" evidence="1">
    <location>
        <begin position="33"/>
        <end position="54"/>
    </location>
</feature>
<reference evidence="3" key="1">
    <citation type="submission" date="2018-10" db="EMBL/GenBank/DDBJ databases">
        <authorList>
            <consortium name="PulseNet: The National Subtyping Network for Foodborne Disease Surveillance"/>
            <person name="Tarr C.L."/>
            <person name="Trees E."/>
            <person name="Katz L.S."/>
            <person name="Carleton-Romer H.A."/>
            <person name="Stroika S."/>
            <person name="Kucerova Z."/>
            <person name="Roache K.F."/>
            <person name="Sabol A.L."/>
            <person name="Besser J."/>
            <person name="Gerner-Smidt P."/>
        </authorList>
    </citation>
    <scope>NUCLEOTIDE SEQUENCE</scope>
    <source>
        <strain evidence="3">PNUSAS054496</strain>
    </source>
</reference>
<dbReference type="AlphaFoldDB" id="A0A5T3FGA4"/>
<keyword evidence="1" id="KW-0472">Membrane</keyword>
<organism evidence="3">
    <name type="scientific">Salmonella enterica</name>
    <name type="common">Salmonella choleraesuis</name>
    <dbReference type="NCBI Taxonomy" id="28901"/>
    <lineage>
        <taxon>Bacteria</taxon>
        <taxon>Pseudomonadati</taxon>
        <taxon>Pseudomonadota</taxon>
        <taxon>Gammaproteobacteria</taxon>
        <taxon>Enterobacterales</taxon>
        <taxon>Enterobacteriaceae</taxon>
        <taxon>Salmonella</taxon>
    </lineage>
</organism>
<gene>
    <name evidence="3" type="ORF">EAD13_23625</name>
</gene>
<keyword evidence="1" id="KW-1133">Transmembrane helix</keyword>
<feature type="non-terminal residue" evidence="3">
    <location>
        <position position="233"/>
    </location>
</feature>
<dbReference type="InterPro" id="IPR033444">
    <property type="entry name" value="MASE5"/>
</dbReference>
<protein>
    <submittedName>
        <fullName evidence="3">GGDEF domain-containing protein</fullName>
    </submittedName>
</protein>
<keyword evidence="1" id="KW-0812">Transmembrane</keyword>
<evidence type="ECO:0000259" key="2">
    <source>
        <dbReference type="Pfam" id="PF17178"/>
    </source>
</evidence>
<feature type="domain" description="Membrane-associated sensor MASE5" evidence="2">
    <location>
        <begin position="32"/>
        <end position="217"/>
    </location>
</feature>
<sequence>MGQDSDDRRRTSSAGRIWQDHKDMVTQALRVSIPWFTFVNISFALIILFRHILISDFDKSISAQTGILPLIDDIMGSIIVFSFLILLFIYRLPARFTPLCLVMLLILSLMWSYCSYFFIVWWQLPFAWPLSVILMLTALAALYYHLPALLFFIVPLWLTALLASVQLNQYVNIRFLLVWLTLTTILIYGRFILQRWFDEAWLRYQENRMLIARLDVMAHQDALTGTANRRSME</sequence>
<feature type="transmembrane region" description="Helical" evidence="1">
    <location>
        <begin position="173"/>
        <end position="193"/>
    </location>
</feature>
<dbReference type="EMBL" id="AACXNN010000048">
    <property type="protein sequence ID" value="EAN2512714.1"/>
    <property type="molecule type" value="Genomic_DNA"/>
</dbReference>
<feature type="transmembrane region" description="Helical" evidence="1">
    <location>
        <begin position="99"/>
        <end position="120"/>
    </location>
</feature>